<reference evidence="10" key="1">
    <citation type="journal article" date="2014" name="Int. J. Syst. Evol. Microbiol.">
        <title>Complete genome sequence of Corynebacterium casei LMG S-19264T (=DSM 44701T), isolated from a smear-ripened cheese.</title>
        <authorList>
            <consortium name="US DOE Joint Genome Institute (JGI-PGF)"/>
            <person name="Walter F."/>
            <person name="Albersmeier A."/>
            <person name="Kalinowski J."/>
            <person name="Ruckert C."/>
        </authorList>
    </citation>
    <scope>NUCLEOTIDE SEQUENCE</scope>
    <source>
        <strain evidence="10">CGMCC 1.14988</strain>
    </source>
</reference>
<dbReference type="InterPro" id="IPR046373">
    <property type="entry name" value="Acyl-CoA_Oxase/DH_mid-dom_sf"/>
</dbReference>
<dbReference type="EMBL" id="BMHA01000013">
    <property type="protein sequence ID" value="GGI08809.1"/>
    <property type="molecule type" value="Genomic_DNA"/>
</dbReference>
<evidence type="ECO:0000259" key="7">
    <source>
        <dbReference type="Pfam" id="PF00441"/>
    </source>
</evidence>
<dbReference type="InterPro" id="IPR037069">
    <property type="entry name" value="AcylCoA_DH/ox_N_sf"/>
</dbReference>
<proteinExistence type="inferred from homology"/>
<dbReference type="InterPro" id="IPR006089">
    <property type="entry name" value="Acyl-CoA_DH_CS"/>
</dbReference>
<organism evidence="10 11">
    <name type="scientific">Egicoccus halophilus</name>
    <dbReference type="NCBI Taxonomy" id="1670830"/>
    <lineage>
        <taxon>Bacteria</taxon>
        <taxon>Bacillati</taxon>
        <taxon>Actinomycetota</taxon>
        <taxon>Nitriliruptoria</taxon>
        <taxon>Egicoccales</taxon>
        <taxon>Egicoccaceae</taxon>
        <taxon>Egicoccus</taxon>
    </lineage>
</organism>
<dbReference type="AlphaFoldDB" id="A0A8J3ACM8"/>
<evidence type="ECO:0000259" key="9">
    <source>
        <dbReference type="Pfam" id="PF02771"/>
    </source>
</evidence>
<keyword evidence="3 6" id="KW-0285">Flavoprotein</keyword>
<dbReference type="InterPro" id="IPR013786">
    <property type="entry name" value="AcylCoA_DH/ox_N"/>
</dbReference>
<evidence type="ECO:0000259" key="8">
    <source>
        <dbReference type="Pfam" id="PF02770"/>
    </source>
</evidence>
<feature type="domain" description="Acyl-CoA oxidase/dehydrogenase middle" evidence="8">
    <location>
        <begin position="132"/>
        <end position="227"/>
    </location>
</feature>
<dbReference type="Pfam" id="PF02771">
    <property type="entry name" value="Acyl-CoA_dh_N"/>
    <property type="match status" value="1"/>
</dbReference>
<evidence type="ECO:0000313" key="11">
    <source>
        <dbReference type="Proteomes" id="UP000650511"/>
    </source>
</evidence>
<dbReference type="Pfam" id="PF02770">
    <property type="entry name" value="Acyl-CoA_dh_M"/>
    <property type="match status" value="1"/>
</dbReference>
<comment type="cofactor">
    <cofactor evidence="1 6">
        <name>FAD</name>
        <dbReference type="ChEBI" id="CHEBI:57692"/>
    </cofactor>
</comment>
<keyword evidence="5 6" id="KW-0560">Oxidoreductase</keyword>
<reference evidence="10" key="2">
    <citation type="submission" date="2020-09" db="EMBL/GenBank/DDBJ databases">
        <authorList>
            <person name="Sun Q."/>
            <person name="Zhou Y."/>
        </authorList>
    </citation>
    <scope>NUCLEOTIDE SEQUENCE</scope>
    <source>
        <strain evidence="10">CGMCC 1.14988</strain>
    </source>
</reference>
<evidence type="ECO:0000256" key="4">
    <source>
        <dbReference type="ARBA" id="ARBA00022827"/>
    </source>
</evidence>
<dbReference type="FunFam" id="1.20.140.10:FF:000004">
    <property type="entry name" value="Acyl-CoA dehydrogenase FadE25"/>
    <property type="match status" value="1"/>
</dbReference>
<comment type="caution">
    <text evidence="10">The sequence shown here is derived from an EMBL/GenBank/DDBJ whole genome shotgun (WGS) entry which is preliminary data.</text>
</comment>
<dbReference type="FunFam" id="2.40.110.10:FF:000002">
    <property type="entry name" value="Acyl-CoA dehydrogenase fadE12"/>
    <property type="match status" value="1"/>
</dbReference>
<dbReference type="Proteomes" id="UP000650511">
    <property type="component" value="Unassembled WGS sequence"/>
</dbReference>
<dbReference type="PANTHER" id="PTHR43884">
    <property type="entry name" value="ACYL-COA DEHYDROGENASE"/>
    <property type="match status" value="1"/>
</dbReference>
<sequence>MVFDLTLTDEQQQTRQWAHDFARREMREATVDGVPVHRHYDEAEEFPWPVVQKAAGIGLYGLDYYQMVGQDPSGITSALVLEETFWGCAGIGLAIFGSGLALAGLVATGTGEQIGTWAPRIFGTPDDVKVGAYAVSEPGAGSDVSRIRTRATKVDGGWLLDGEKIWITNGGIADVHVVVATVDPSLGHRGQASFLVTGDAEGFAQTKKTRKLGIRASHTAELAMTDCFVPDEQLLGGQDRLDAKLERARNPDRERRSGALSTFEATRPIVGIQAVGVARAAYDASVTYARQRETFGVPIVQHQAIAFKLADMATDIDAARLLCWRGINMAVTQTPFLHAEGSMAKLHAGRVAVRVADEAIQIHGGFGYSREFDVEKFSRDAKIYEIFEGTKEIQQLVISRAITREG</sequence>
<accession>A0A8J3ACM8</accession>
<dbReference type="SUPFAM" id="SSF47203">
    <property type="entry name" value="Acyl-CoA dehydrogenase C-terminal domain-like"/>
    <property type="match status" value="1"/>
</dbReference>
<dbReference type="InterPro" id="IPR009100">
    <property type="entry name" value="AcylCoA_DH/oxidase_NM_dom_sf"/>
</dbReference>
<dbReference type="SUPFAM" id="SSF56645">
    <property type="entry name" value="Acyl-CoA dehydrogenase NM domain-like"/>
    <property type="match status" value="1"/>
</dbReference>
<evidence type="ECO:0000256" key="5">
    <source>
        <dbReference type="ARBA" id="ARBA00023002"/>
    </source>
</evidence>
<dbReference type="PANTHER" id="PTHR43884:SF12">
    <property type="entry name" value="ISOVALERYL-COA DEHYDROGENASE, MITOCHONDRIAL-RELATED"/>
    <property type="match status" value="1"/>
</dbReference>
<evidence type="ECO:0000256" key="3">
    <source>
        <dbReference type="ARBA" id="ARBA00022630"/>
    </source>
</evidence>
<keyword evidence="11" id="KW-1185">Reference proteome</keyword>
<dbReference type="Gene3D" id="1.10.540.10">
    <property type="entry name" value="Acyl-CoA dehydrogenase/oxidase, N-terminal domain"/>
    <property type="match status" value="1"/>
</dbReference>
<gene>
    <name evidence="10" type="ORF">GCM10011354_30940</name>
</gene>
<dbReference type="InterPro" id="IPR036250">
    <property type="entry name" value="AcylCo_DH-like_C"/>
</dbReference>
<evidence type="ECO:0000256" key="6">
    <source>
        <dbReference type="RuleBase" id="RU362125"/>
    </source>
</evidence>
<dbReference type="PROSITE" id="PS00073">
    <property type="entry name" value="ACYL_COA_DH_2"/>
    <property type="match status" value="1"/>
</dbReference>
<dbReference type="InterPro" id="IPR006091">
    <property type="entry name" value="Acyl-CoA_Oxase/DH_mid-dom"/>
</dbReference>
<feature type="domain" description="Acyl-CoA dehydrogenase/oxidase N-terminal" evidence="9">
    <location>
        <begin position="8"/>
        <end position="121"/>
    </location>
</feature>
<comment type="similarity">
    <text evidence="2 6">Belongs to the acyl-CoA dehydrogenase family.</text>
</comment>
<feature type="domain" description="Acyl-CoA dehydrogenase/oxidase C-terminal" evidence="7">
    <location>
        <begin position="259"/>
        <end position="402"/>
    </location>
</feature>
<dbReference type="RefSeq" id="WP_229730676.1">
    <property type="nucleotide sequence ID" value="NZ_BMHA01000013.1"/>
</dbReference>
<evidence type="ECO:0000256" key="2">
    <source>
        <dbReference type="ARBA" id="ARBA00009347"/>
    </source>
</evidence>
<dbReference type="GO" id="GO:0050660">
    <property type="term" value="F:flavin adenine dinucleotide binding"/>
    <property type="evidence" value="ECO:0007669"/>
    <property type="project" value="InterPro"/>
</dbReference>
<protein>
    <submittedName>
        <fullName evidence="10">Acyl-CoA dehydrogenase</fullName>
    </submittedName>
</protein>
<dbReference type="Pfam" id="PF00441">
    <property type="entry name" value="Acyl-CoA_dh_1"/>
    <property type="match status" value="1"/>
</dbReference>
<name>A0A8J3ACM8_9ACTN</name>
<dbReference type="InterPro" id="IPR009075">
    <property type="entry name" value="AcylCo_DH/oxidase_C"/>
</dbReference>
<dbReference type="Gene3D" id="1.20.140.10">
    <property type="entry name" value="Butyryl-CoA Dehydrogenase, subunit A, domain 3"/>
    <property type="match status" value="1"/>
</dbReference>
<dbReference type="GO" id="GO:0003995">
    <property type="term" value="F:acyl-CoA dehydrogenase activity"/>
    <property type="evidence" value="ECO:0007669"/>
    <property type="project" value="InterPro"/>
</dbReference>
<dbReference type="Gene3D" id="2.40.110.10">
    <property type="entry name" value="Butyryl-CoA Dehydrogenase, subunit A, domain 2"/>
    <property type="match status" value="1"/>
</dbReference>
<evidence type="ECO:0000256" key="1">
    <source>
        <dbReference type="ARBA" id="ARBA00001974"/>
    </source>
</evidence>
<keyword evidence="4 6" id="KW-0274">FAD</keyword>
<evidence type="ECO:0000313" key="10">
    <source>
        <dbReference type="EMBL" id="GGI08809.1"/>
    </source>
</evidence>